<feature type="compositionally biased region" description="Polar residues" evidence="1">
    <location>
        <begin position="404"/>
        <end position="423"/>
    </location>
</feature>
<feature type="domain" description="Cyclic nucleotide-binding" evidence="2">
    <location>
        <begin position="589"/>
        <end position="674"/>
    </location>
</feature>
<dbReference type="SUPFAM" id="SSF51206">
    <property type="entry name" value="cAMP-binding domain-like"/>
    <property type="match status" value="1"/>
</dbReference>
<dbReference type="InterPro" id="IPR018490">
    <property type="entry name" value="cNMP-bd_dom_sf"/>
</dbReference>
<feature type="region of interest" description="Disordered" evidence="1">
    <location>
        <begin position="378"/>
        <end position="466"/>
    </location>
</feature>
<dbReference type="InterPro" id="IPR000595">
    <property type="entry name" value="cNMP-bd_dom"/>
</dbReference>
<accession>A0A7S0U4R1</accession>
<dbReference type="InterPro" id="IPR014710">
    <property type="entry name" value="RmlC-like_jellyroll"/>
</dbReference>
<dbReference type="PROSITE" id="PS50042">
    <property type="entry name" value="CNMP_BINDING_3"/>
    <property type="match status" value="1"/>
</dbReference>
<feature type="compositionally biased region" description="Basic and acidic residues" evidence="1">
    <location>
        <begin position="424"/>
        <end position="437"/>
    </location>
</feature>
<evidence type="ECO:0000313" key="3">
    <source>
        <dbReference type="EMBL" id="CAD8748635.1"/>
    </source>
</evidence>
<dbReference type="EMBL" id="HBFK01024581">
    <property type="protein sequence ID" value="CAD8748635.1"/>
    <property type="molecule type" value="Transcribed_RNA"/>
</dbReference>
<evidence type="ECO:0000259" key="2">
    <source>
        <dbReference type="PROSITE" id="PS50042"/>
    </source>
</evidence>
<evidence type="ECO:0000256" key="1">
    <source>
        <dbReference type="SAM" id="MobiDB-lite"/>
    </source>
</evidence>
<name>A0A7S0U4R1_HEMAN</name>
<sequence length="871" mass="96481">MSFDELAERAASPTSSLHSLEEGGGLMGSDLRHIKNAGQIVRSMNRVSHLQSESRTARMKKFASTQAESARAELLEQQREEVVNLRGKIFGGGQKKFSKETLNNFCAKLVGSTGDGQYRKVCSKSVDERCFQDVCVLGKVLSICKPLFDEIPQPEMQNLLFRFAHFQFVEEGASLVELQQPDEVLHVVIRGLLMEQRGGLETRAIKIGDAFVQAQDGVRRDGTVVDSGHVGAKLGFVAMLGCEILSFSKGELSMLHAAWDNTAKGTLWIFCDHEASQAWGVGAGWSVVEATVNRGFLVLEWLGSSTGAGISRRISLEGCSCWANESLLPGTPASAGMREMAHGFGFWLQTTSRDPKGQEFDQRQNMTRTGSSIMNNLSHQHQGAQDKKTSSPSILAVSEEGSPQDLSNKTPIQEVSPSYQESKGQPDPEHTNRERVQKLPPLQLEQINTDGGTSAMSSPVRRMSMSPRLQKTVSNMKSPSMLALLASRNKAVTTTTKVLFVAASSADKYRIMHGIRRESQNEGEGVARNQQAGGEHLEVDGGAAGEDVNEDVTEDSDEKLIMSDLRCKVEQVATNPIVGIAMYMSRQELFQHWGWNELIKVAPHAKRRNVSEGETLFHQDEEVKGLYIVREGTVSMQHSVNLTESELRFPGRDDLQLEEDLEYKTVSTTRTTTLGMNGEGATFGEERSGNKTSKHRFSLVSVSLVDALFFPWESLFPDERKSAVMFKTLHMLKENDANRSQWMSLRVRHYTVTRLFVNLGQYSHLNQKAYSGAASEVEALMKLESTFGMSARGGRSANLVQHFDVQEAEAYSRRSMEKLNFMLRSTHTPGQLKYLSRILEGIAAQLQVMVDSVKEALNASILASVQRRIGR</sequence>
<protein>
    <recommendedName>
        <fullName evidence="2">Cyclic nucleotide-binding domain-containing protein</fullName>
    </recommendedName>
</protein>
<dbReference type="AlphaFoldDB" id="A0A7S0U4R1"/>
<feature type="region of interest" description="Disordered" evidence="1">
    <location>
        <begin position="1"/>
        <end position="24"/>
    </location>
</feature>
<dbReference type="Gene3D" id="2.60.120.10">
    <property type="entry name" value="Jelly Rolls"/>
    <property type="match status" value="1"/>
</dbReference>
<dbReference type="CDD" id="cd00038">
    <property type="entry name" value="CAP_ED"/>
    <property type="match status" value="1"/>
</dbReference>
<reference evidence="3" key="1">
    <citation type="submission" date="2021-01" db="EMBL/GenBank/DDBJ databases">
        <authorList>
            <person name="Corre E."/>
            <person name="Pelletier E."/>
            <person name="Niang G."/>
            <person name="Scheremetjew M."/>
            <person name="Finn R."/>
            <person name="Kale V."/>
            <person name="Holt S."/>
            <person name="Cochrane G."/>
            <person name="Meng A."/>
            <person name="Brown T."/>
            <person name="Cohen L."/>
        </authorList>
    </citation>
    <scope>NUCLEOTIDE SEQUENCE</scope>
    <source>
        <strain evidence="3">CCMP441</strain>
    </source>
</reference>
<gene>
    <name evidence="3" type="ORF">HAND1043_LOCUS15132</name>
</gene>
<organism evidence="3">
    <name type="scientific">Hemiselmis andersenii</name>
    <name type="common">Cryptophyte alga</name>
    <dbReference type="NCBI Taxonomy" id="464988"/>
    <lineage>
        <taxon>Eukaryota</taxon>
        <taxon>Cryptophyceae</taxon>
        <taxon>Cryptomonadales</taxon>
        <taxon>Hemiselmidaceae</taxon>
        <taxon>Hemiselmis</taxon>
    </lineage>
</organism>
<feature type="compositionally biased region" description="Low complexity" evidence="1">
    <location>
        <begin position="454"/>
        <end position="466"/>
    </location>
</feature>
<proteinExistence type="predicted"/>